<keyword evidence="7" id="KW-1185">Reference proteome</keyword>
<dbReference type="EMBL" id="RQEP01000005">
    <property type="protein sequence ID" value="TGK07460.1"/>
    <property type="molecule type" value="Genomic_DNA"/>
</dbReference>
<evidence type="ECO:0000313" key="7">
    <source>
        <dbReference type="Proteomes" id="UP000297453"/>
    </source>
</evidence>
<dbReference type="InterPro" id="IPR009050">
    <property type="entry name" value="Globin-like_sf"/>
</dbReference>
<dbReference type="AlphaFoldDB" id="A0A4R9G8T6"/>
<keyword evidence="2" id="KW-0349">Heme</keyword>
<evidence type="ECO:0000256" key="1">
    <source>
        <dbReference type="ARBA" id="ARBA00022448"/>
    </source>
</evidence>
<keyword evidence="3" id="KW-0479">Metal-binding</keyword>
<name>A0A4R9G8T6_9LEPT</name>
<comment type="caution">
    <text evidence="6">The sequence shown here is derived from an EMBL/GenBank/DDBJ whole genome shotgun (WGS) entry which is preliminary data.</text>
</comment>
<reference evidence="6" key="1">
    <citation type="journal article" date="2019" name="PLoS Negl. Trop. Dis.">
        <title>Revisiting the worldwide diversity of Leptospira species in the environment.</title>
        <authorList>
            <person name="Vincent A.T."/>
            <person name="Schiettekatte O."/>
            <person name="Bourhy P."/>
            <person name="Veyrier F.J."/>
            <person name="Picardeau M."/>
        </authorList>
    </citation>
    <scope>NUCLEOTIDE SEQUENCE [LARGE SCALE GENOMIC DNA]</scope>
    <source>
        <strain evidence="6">SSS9</strain>
    </source>
</reference>
<dbReference type="GO" id="GO:0046872">
    <property type="term" value="F:metal ion binding"/>
    <property type="evidence" value="ECO:0007669"/>
    <property type="project" value="UniProtKB-KW"/>
</dbReference>
<dbReference type="PANTHER" id="PTHR47366">
    <property type="entry name" value="TWO-ON-TWO HEMOGLOBIN-3"/>
    <property type="match status" value="1"/>
</dbReference>
<proteinExistence type="inferred from homology"/>
<dbReference type="Proteomes" id="UP000297453">
    <property type="component" value="Unassembled WGS sequence"/>
</dbReference>
<keyword evidence="4" id="KW-0408">Iron</keyword>
<evidence type="ECO:0000256" key="4">
    <source>
        <dbReference type="ARBA" id="ARBA00023004"/>
    </source>
</evidence>
<evidence type="ECO:0000256" key="2">
    <source>
        <dbReference type="ARBA" id="ARBA00022617"/>
    </source>
</evidence>
<dbReference type="InterPro" id="IPR001486">
    <property type="entry name" value="Hemoglobin_trunc"/>
</dbReference>
<dbReference type="GO" id="GO:0020037">
    <property type="term" value="F:heme binding"/>
    <property type="evidence" value="ECO:0007669"/>
    <property type="project" value="InterPro"/>
</dbReference>
<accession>A0A4R9G8T6</accession>
<dbReference type="Pfam" id="PF01152">
    <property type="entry name" value="Bac_globin"/>
    <property type="match status" value="1"/>
</dbReference>
<gene>
    <name evidence="6" type="ORF">EHO59_04980</name>
</gene>
<evidence type="ECO:0000313" key="6">
    <source>
        <dbReference type="EMBL" id="TGK07460.1"/>
    </source>
</evidence>
<evidence type="ECO:0000256" key="5">
    <source>
        <dbReference type="ARBA" id="ARBA00034496"/>
    </source>
</evidence>
<dbReference type="Gene3D" id="1.10.490.10">
    <property type="entry name" value="Globins"/>
    <property type="match status" value="1"/>
</dbReference>
<evidence type="ECO:0000256" key="3">
    <source>
        <dbReference type="ARBA" id="ARBA00022723"/>
    </source>
</evidence>
<dbReference type="OrthoDB" id="9790913at2"/>
<dbReference type="RefSeq" id="WP_135585336.1">
    <property type="nucleotide sequence ID" value="NZ_RQEP01000005.1"/>
</dbReference>
<dbReference type="SUPFAM" id="SSF46458">
    <property type="entry name" value="Globin-like"/>
    <property type="match status" value="1"/>
</dbReference>
<dbReference type="GO" id="GO:0005344">
    <property type="term" value="F:oxygen carrier activity"/>
    <property type="evidence" value="ECO:0007669"/>
    <property type="project" value="InterPro"/>
</dbReference>
<dbReference type="InterPro" id="IPR044203">
    <property type="entry name" value="GlbO/GLB3-like"/>
</dbReference>
<organism evidence="6 7">
    <name type="scientific">Leptospira semungkisensis</name>
    <dbReference type="NCBI Taxonomy" id="2484985"/>
    <lineage>
        <taxon>Bacteria</taxon>
        <taxon>Pseudomonadati</taxon>
        <taxon>Spirochaetota</taxon>
        <taxon>Spirochaetia</taxon>
        <taxon>Leptospirales</taxon>
        <taxon>Leptospiraceae</taxon>
        <taxon>Leptospira</taxon>
    </lineage>
</organism>
<dbReference type="InterPro" id="IPR012292">
    <property type="entry name" value="Globin/Proto"/>
</dbReference>
<dbReference type="PANTHER" id="PTHR47366:SF1">
    <property type="entry name" value="TWO-ON-TWO HEMOGLOBIN-3"/>
    <property type="match status" value="1"/>
</dbReference>
<sequence length="143" mass="16555">MNQPEFYTPPLGPPSPNPKLHTLFQTLGEAKIRELVASFYSKIPSSEIAWMFPENLEESISKSADFLVQALGGPAYYVQKYGPPRMRARHLPFPIDEKARRVWLSCYRKSIKEWEAGEEEKEILWKFLEDFSAWMVNKASSID</sequence>
<comment type="similarity">
    <text evidence="5">Belongs to the truncated hemoglobin family. Group II subfamily.</text>
</comment>
<protein>
    <submittedName>
        <fullName evidence="6">Bacitracin resistance protein BacA</fullName>
    </submittedName>
</protein>
<dbReference type="GO" id="GO:0019825">
    <property type="term" value="F:oxygen binding"/>
    <property type="evidence" value="ECO:0007669"/>
    <property type="project" value="InterPro"/>
</dbReference>
<keyword evidence="1" id="KW-0813">Transport</keyword>